<dbReference type="Proteomes" id="UP001359308">
    <property type="component" value="Chromosome"/>
</dbReference>
<reference evidence="2 4" key="1">
    <citation type="submission" date="2022-09" db="EMBL/GenBank/DDBJ databases">
        <authorList>
            <person name="Giprobiosintez L."/>
        </authorList>
    </citation>
    <scope>NUCLEOTIDE SEQUENCE [LARGE SCALE GENOMIC DNA]</scope>
    <source>
        <strain evidence="2">VKPM-B-12549</strain>
        <strain evidence="4">VKPM-B-12549 (GBS-15)</strain>
    </source>
</reference>
<evidence type="ECO:0000313" key="4">
    <source>
        <dbReference type="Proteomes" id="UP001359308"/>
    </source>
</evidence>
<dbReference type="InterPro" id="IPR010982">
    <property type="entry name" value="Lambda_DNA-bd_dom_sf"/>
</dbReference>
<dbReference type="Pfam" id="PF07022">
    <property type="entry name" value="Phage_CI_repr"/>
    <property type="match status" value="1"/>
</dbReference>
<dbReference type="EMBL" id="CP104311">
    <property type="protein sequence ID" value="WWF02904.1"/>
    <property type="molecule type" value="Genomic_DNA"/>
</dbReference>
<keyword evidence="4" id="KW-1185">Reference proteome</keyword>
<organism evidence="2 4">
    <name type="scientific">Methylococcus capsulatus</name>
    <dbReference type="NCBI Taxonomy" id="414"/>
    <lineage>
        <taxon>Bacteria</taxon>
        <taxon>Pseudomonadati</taxon>
        <taxon>Pseudomonadota</taxon>
        <taxon>Gammaproteobacteria</taxon>
        <taxon>Methylococcales</taxon>
        <taxon>Methylococcaceae</taxon>
        <taxon>Methylococcus</taxon>
    </lineage>
</organism>
<gene>
    <name evidence="3" type="ORF">N4J17_04615</name>
    <name evidence="2" type="ORF">N4J17_09720</name>
</gene>
<dbReference type="Gene3D" id="1.10.260.40">
    <property type="entry name" value="lambda repressor-like DNA-binding domains"/>
    <property type="match status" value="1"/>
</dbReference>
<evidence type="ECO:0000313" key="2">
    <source>
        <dbReference type="EMBL" id="WWF00760.1"/>
    </source>
</evidence>
<accession>A0ABZ2F2W7</accession>
<evidence type="ECO:0000259" key="1">
    <source>
        <dbReference type="Pfam" id="PF07022"/>
    </source>
</evidence>
<protein>
    <submittedName>
        <fullName evidence="2">Helix-turn-helix domain containing protein</fullName>
    </submittedName>
</protein>
<dbReference type="InterPro" id="IPR010744">
    <property type="entry name" value="Phage_CI_N"/>
</dbReference>
<sequence>MQEAFMSDFEKILLRLKEQLGASDDKDVAELLGLTDKALSARKRRNAFPEDKLRALAQQRPELGIDVAYVLTGRWTERDFQERRQTLHRRLREARGEQDLGEFAASLGMAPEDWTAYETGARPATSGLIKLIIERRPEIDPMALLLDAPQRLEGEFSHLEVVLIQNYRASSPEGQEMLRRLAVHCAEYHRKGNQ</sequence>
<proteinExistence type="predicted"/>
<name>A0ABZ2F2W7_METCP</name>
<dbReference type="EMBL" id="CP104311">
    <property type="protein sequence ID" value="WWF00760.1"/>
    <property type="molecule type" value="Genomic_DNA"/>
</dbReference>
<evidence type="ECO:0000313" key="3">
    <source>
        <dbReference type="EMBL" id="WWF02904.1"/>
    </source>
</evidence>
<feature type="domain" description="Bacteriophage CI repressor N-terminal" evidence="1">
    <location>
        <begin position="13"/>
        <end position="73"/>
    </location>
</feature>
<dbReference type="RefSeq" id="WP_338457592.1">
    <property type="nucleotide sequence ID" value="NZ_CP104311.1"/>
</dbReference>